<dbReference type="Pfam" id="PF13545">
    <property type="entry name" value="HTH_Crp_2"/>
    <property type="match status" value="1"/>
</dbReference>
<dbReference type="RefSeq" id="WP_264891801.1">
    <property type="nucleotide sequence ID" value="NZ_CP110257.1"/>
</dbReference>
<evidence type="ECO:0000256" key="2">
    <source>
        <dbReference type="ARBA" id="ARBA00023125"/>
    </source>
</evidence>
<dbReference type="PROSITE" id="PS51063">
    <property type="entry name" value="HTH_CRP_2"/>
    <property type="match status" value="1"/>
</dbReference>
<dbReference type="SUPFAM" id="SSF51206">
    <property type="entry name" value="cAMP-binding domain-like"/>
    <property type="match status" value="1"/>
</dbReference>
<evidence type="ECO:0000313" key="5">
    <source>
        <dbReference type="EMBL" id="UZD54232.1"/>
    </source>
</evidence>
<dbReference type="Gene3D" id="1.10.10.10">
    <property type="entry name" value="Winged helix-like DNA-binding domain superfamily/Winged helix DNA-binding domain"/>
    <property type="match status" value="1"/>
</dbReference>
<keyword evidence="1" id="KW-0805">Transcription regulation</keyword>
<dbReference type="Proteomes" id="UP001163266">
    <property type="component" value="Chromosome"/>
</dbReference>
<protein>
    <submittedName>
        <fullName evidence="5">Crp/Fnr family transcriptional regulator</fullName>
    </submittedName>
</protein>
<reference evidence="5" key="1">
    <citation type="submission" date="2022-10" db="EMBL/GenBank/DDBJ databases">
        <title>Complete genome sequence of Schlegelella aquatica LMG 23380.</title>
        <authorList>
            <person name="Musilova J."/>
            <person name="Kourilova X."/>
            <person name="Bezdicek M."/>
            <person name="Hermankova K."/>
            <person name="Obruca S."/>
            <person name="Sedlar K."/>
        </authorList>
    </citation>
    <scope>NUCLEOTIDE SEQUENCE</scope>
    <source>
        <strain evidence="5">LMG 23380</strain>
    </source>
</reference>
<dbReference type="InterPro" id="IPR018490">
    <property type="entry name" value="cNMP-bd_dom_sf"/>
</dbReference>
<dbReference type="InterPro" id="IPR036390">
    <property type="entry name" value="WH_DNA-bd_sf"/>
</dbReference>
<keyword evidence="3" id="KW-0804">Transcription</keyword>
<dbReference type="InterPro" id="IPR014710">
    <property type="entry name" value="RmlC-like_jellyroll"/>
</dbReference>
<name>A0ABY6MQK4_9BURK</name>
<evidence type="ECO:0000256" key="3">
    <source>
        <dbReference type="ARBA" id="ARBA00023163"/>
    </source>
</evidence>
<feature type="domain" description="HTH crp-type" evidence="4">
    <location>
        <begin position="173"/>
        <end position="246"/>
    </location>
</feature>
<proteinExistence type="predicted"/>
<keyword evidence="6" id="KW-1185">Reference proteome</keyword>
<dbReference type="SMART" id="SM00419">
    <property type="entry name" value="HTH_CRP"/>
    <property type="match status" value="1"/>
</dbReference>
<dbReference type="CDD" id="cd00038">
    <property type="entry name" value="CAP_ED"/>
    <property type="match status" value="1"/>
</dbReference>
<gene>
    <name evidence="5" type="ORF">OMP39_11170</name>
</gene>
<keyword evidence="2" id="KW-0238">DNA-binding</keyword>
<dbReference type="Pfam" id="PF00027">
    <property type="entry name" value="cNMP_binding"/>
    <property type="match status" value="1"/>
</dbReference>
<accession>A0ABY6MQK4</accession>
<dbReference type="InterPro" id="IPR000595">
    <property type="entry name" value="cNMP-bd_dom"/>
</dbReference>
<evidence type="ECO:0000313" key="6">
    <source>
        <dbReference type="Proteomes" id="UP001163266"/>
    </source>
</evidence>
<dbReference type="EMBL" id="CP110257">
    <property type="protein sequence ID" value="UZD54232.1"/>
    <property type="molecule type" value="Genomic_DNA"/>
</dbReference>
<organism evidence="5 6">
    <name type="scientific">Caldimonas aquatica</name>
    <dbReference type="NCBI Taxonomy" id="376175"/>
    <lineage>
        <taxon>Bacteria</taxon>
        <taxon>Pseudomonadati</taxon>
        <taxon>Pseudomonadota</taxon>
        <taxon>Betaproteobacteria</taxon>
        <taxon>Burkholderiales</taxon>
        <taxon>Sphaerotilaceae</taxon>
        <taxon>Caldimonas</taxon>
    </lineage>
</organism>
<evidence type="ECO:0000256" key="1">
    <source>
        <dbReference type="ARBA" id="ARBA00023015"/>
    </source>
</evidence>
<dbReference type="PANTHER" id="PTHR24567:SF74">
    <property type="entry name" value="HTH-TYPE TRANSCRIPTIONAL REGULATOR ARCR"/>
    <property type="match status" value="1"/>
</dbReference>
<dbReference type="SUPFAM" id="SSF46785">
    <property type="entry name" value="Winged helix' DNA-binding domain"/>
    <property type="match status" value="1"/>
</dbReference>
<dbReference type="InterPro" id="IPR012318">
    <property type="entry name" value="HTH_CRP"/>
</dbReference>
<evidence type="ECO:0000259" key="4">
    <source>
        <dbReference type="PROSITE" id="PS51063"/>
    </source>
</evidence>
<sequence>MAAAEIVLRHRAPGPLTEVGPSTSIPLDARAALLQAALQPARVPRDAAHTLARLAVEHVLPPGCPVFSRQETAHSLWLVASGQVALGTAEQGRLAQQTRRVEPGQWLDVASAWLQGPYLEDAWTQSETLLWSFPLEGVKACCREHPSLAEGMMGVLSSRVRELTEGTLGLMLKDAESRCATWLLHHAELRPGREGPGAIVTLRERKRAIASQLAVTPETFSRVLRQLRDKRVIEVAGYTVMILDLPALRRIAGEQERPSMA</sequence>
<dbReference type="PANTHER" id="PTHR24567">
    <property type="entry name" value="CRP FAMILY TRANSCRIPTIONAL REGULATORY PROTEIN"/>
    <property type="match status" value="1"/>
</dbReference>
<dbReference type="Gene3D" id="2.60.120.10">
    <property type="entry name" value="Jelly Rolls"/>
    <property type="match status" value="1"/>
</dbReference>
<dbReference type="InterPro" id="IPR050397">
    <property type="entry name" value="Env_Response_Regulators"/>
</dbReference>
<dbReference type="InterPro" id="IPR036388">
    <property type="entry name" value="WH-like_DNA-bd_sf"/>
</dbReference>